<dbReference type="GO" id="GO:0005886">
    <property type="term" value="C:plasma membrane"/>
    <property type="evidence" value="ECO:0007669"/>
    <property type="project" value="UniProtKB-SubCell"/>
</dbReference>
<organism evidence="9 10">
    <name type="scientific">Thermomonospora echinospora</name>
    <dbReference type="NCBI Taxonomy" id="1992"/>
    <lineage>
        <taxon>Bacteria</taxon>
        <taxon>Bacillati</taxon>
        <taxon>Actinomycetota</taxon>
        <taxon>Actinomycetes</taxon>
        <taxon>Streptosporangiales</taxon>
        <taxon>Thermomonosporaceae</taxon>
        <taxon>Thermomonospora</taxon>
    </lineage>
</organism>
<evidence type="ECO:0000256" key="7">
    <source>
        <dbReference type="ARBA" id="ARBA00023136"/>
    </source>
</evidence>
<dbReference type="GO" id="GO:0009252">
    <property type="term" value="P:peptidoglycan biosynthetic process"/>
    <property type="evidence" value="ECO:0007669"/>
    <property type="project" value="UniProtKB-KW"/>
</dbReference>
<feature type="transmembrane region" description="Helical" evidence="8">
    <location>
        <begin position="206"/>
        <end position="230"/>
    </location>
</feature>
<keyword evidence="5" id="KW-0573">Peptidoglycan synthesis</keyword>
<dbReference type="Pfam" id="PF03023">
    <property type="entry name" value="MurJ"/>
    <property type="match status" value="1"/>
</dbReference>
<feature type="transmembrane region" description="Helical" evidence="8">
    <location>
        <begin position="139"/>
        <end position="158"/>
    </location>
</feature>
<feature type="transmembrane region" description="Helical" evidence="8">
    <location>
        <begin position="165"/>
        <end position="186"/>
    </location>
</feature>
<dbReference type="GO" id="GO:0015648">
    <property type="term" value="F:lipid-linked peptidoglycan transporter activity"/>
    <property type="evidence" value="ECO:0007669"/>
    <property type="project" value="TreeGrafter"/>
</dbReference>
<evidence type="ECO:0000313" key="9">
    <source>
        <dbReference type="EMBL" id="SEG64371.1"/>
    </source>
</evidence>
<name>A0A1H6BUF5_9ACTN</name>
<feature type="transmembrane region" description="Helical" evidence="8">
    <location>
        <begin position="462"/>
        <end position="484"/>
    </location>
</feature>
<evidence type="ECO:0000313" key="10">
    <source>
        <dbReference type="Proteomes" id="UP000236723"/>
    </source>
</evidence>
<sequence>MQRLTRGLAGAAVLIGALTVLARLAGFGRTVVFSQTVTAGCVGQVYNAANMLPTIVFEIVAGGALAGMVVPVLAGPVERGEREHVRRVASAMLTWVVLGLVPLTALIAVAAGPIMALLIPGRAQGCSASDAVAVGADMLVVFAPQVVLYGVAVVLYGVLQAHRRFTGPALAPLVSSLVVMGAYLLFVPFGAEHRADLAGLPRSAELTLSVGTTLGVLALVLTAVVAARPLRLGLRPALGFPPGVAARVRRLAAAGLATVVAQQLATLAVIVLSWEGTSGALADYNYAWAVYLLPWAILAVPIATSAFPVLSARVGDREHFDRVTASTTRAVLLVSCAGAAVVAAVAVPAAHFLDSAPGTHPQVLARGVLAFAPGLVGYGLVAHLGRVLFACGRGRASASATVAGWLVVLVADIALVAVVPRDWVVAAFGIGNTIGMTVAGGLLLGALVRVRGRAVLAGVGRAAAGGLLGAAAAGAAGYGVAAALGTGGPLVNIGVAALSAVVAGAVFLAVAFMIDGRDLRAVLSRRVVRDEA</sequence>
<feature type="transmembrane region" description="Helical" evidence="8">
    <location>
        <begin position="490"/>
        <end position="514"/>
    </location>
</feature>
<feature type="transmembrane region" description="Helical" evidence="8">
    <location>
        <begin position="396"/>
        <end position="419"/>
    </location>
</feature>
<evidence type="ECO:0000256" key="5">
    <source>
        <dbReference type="ARBA" id="ARBA00022984"/>
    </source>
</evidence>
<keyword evidence="4" id="KW-0133">Cell shape</keyword>
<keyword evidence="10" id="KW-1185">Reference proteome</keyword>
<feature type="transmembrane region" description="Helical" evidence="8">
    <location>
        <begin position="95"/>
        <end position="119"/>
    </location>
</feature>
<feature type="transmembrane region" description="Helical" evidence="8">
    <location>
        <begin position="55"/>
        <end position="74"/>
    </location>
</feature>
<dbReference type="OrthoDB" id="4350032at2"/>
<proteinExistence type="predicted"/>
<dbReference type="GO" id="GO:0008360">
    <property type="term" value="P:regulation of cell shape"/>
    <property type="evidence" value="ECO:0007669"/>
    <property type="project" value="UniProtKB-KW"/>
</dbReference>
<evidence type="ECO:0000256" key="2">
    <source>
        <dbReference type="ARBA" id="ARBA00022475"/>
    </source>
</evidence>
<comment type="subcellular location">
    <subcellularLocation>
        <location evidence="1">Cell membrane</location>
        <topology evidence="1">Multi-pass membrane protein</topology>
    </subcellularLocation>
</comment>
<dbReference type="InterPro" id="IPR004268">
    <property type="entry name" value="MurJ"/>
</dbReference>
<dbReference type="PANTHER" id="PTHR47019">
    <property type="entry name" value="LIPID II FLIPPASE MURJ"/>
    <property type="match status" value="1"/>
</dbReference>
<feature type="transmembrane region" description="Helical" evidence="8">
    <location>
        <begin position="363"/>
        <end position="384"/>
    </location>
</feature>
<feature type="transmembrane region" description="Helical" evidence="8">
    <location>
        <begin position="425"/>
        <end position="450"/>
    </location>
</feature>
<evidence type="ECO:0000256" key="6">
    <source>
        <dbReference type="ARBA" id="ARBA00022989"/>
    </source>
</evidence>
<dbReference type="EMBL" id="FNVO01000008">
    <property type="protein sequence ID" value="SEG64371.1"/>
    <property type="molecule type" value="Genomic_DNA"/>
</dbReference>
<evidence type="ECO:0000256" key="8">
    <source>
        <dbReference type="SAM" id="Phobius"/>
    </source>
</evidence>
<dbReference type="InterPro" id="IPR051050">
    <property type="entry name" value="Lipid_II_flippase_MurJ/MviN"/>
</dbReference>
<dbReference type="PRINTS" id="PR01806">
    <property type="entry name" value="VIRFACTRMVIN"/>
</dbReference>
<evidence type="ECO:0000256" key="3">
    <source>
        <dbReference type="ARBA" id="ARBA00022692"/>
    </source>
</evidence>
<reference evidence="10" key="1">
    <citation type="submission" date="2016-10" db="EMBL/GenBank/DDBJ databases">
        <authorList>
            <person name="Varghese N."/>
            <person name="Submissions S."/>
        </authorList>
    </citation>
    <scope>NUCLEOTIDE SEQUENCE [LARGE SCALE GENOMIC DNA]</scope>
    <source>
        <strain evidence="10">DSM 43163</strain>
    </source>
</reference>
<keyword evidence="3 8" id="KW-0812">Transmembrane</keyword>
<evidence type="ECO:0000256" key="1">
    <source>
        <dbReference type="ARBA" id="ARBA00004651"/>
    </source>
</evidence>
<keyword evidence="6 8" id="KW-1133">Transmembrane helix</keyword>
<accession>A0A1H6BUF5</accession>
<feature type="transmembrane region" description="Helical" evidence="8">
    <location>
        <begin position="251"/>
        <end position="274"/>
    </location>
</feature>
<feature type="transmembrane region" description="Helical" evidence="8">
    <location>
        <begin position="286"/>
        <end position="310"/>
    </location>
</feature>
<dbReference type="PANTHER" id="PTHR47019:SF1">
    <property type="entry name" value="LIPID II FLIPPASE MURJ"/>
    <property type="match status" value="1"/>
</dbReference>
<dbReference type="RefSeq" id="WP_103939190.1">
    <property type="nucleotide sequence ID" value="NZ_FNVO01000008.1"/>
</dbReference>
<dbReference type="Proteomes" id="UP000236723">
    <property type="component" value="Unassembled WGS sequence"/>
</dbReference>
<keyword evidence="7 8" id="KW-0472">Membrane</keyword>
<evidence type="ECO:0000256" key="4">
    <source>
        <dbReference type="ARBA" id="ARBA00022960"/>
    </source>
</evidence>
<protein>
    <submittedName>
        <fullName evidence="9">Putative peptidoglycan lipid II flippase</fullName>
    </submittedName>
</protein>
<feature type="transmembrane region" description="Helical" evidence="8">
    <location>
        <begin position="330"/>
        <end position="351"/>
    </location>
</feature>
<dbReference type="AlphaFoldDB" id="A0A1H6BUF5"/>
<gene>
    <name evidence="9" type="ORF">SAMN04489712_10818</name>
</gene>
<keyword evidence="2" id="KW-1003">Cell membrane</keyword>
<dbReference type="GO" id="GO:0034204">
    <property type="term" value="P:lipid translocation"/>
    <property type="evidence" value="ECO:0007669"/>
    <property type="project" value="TreeGrafter"/>
</dbReference>